<dbReference type="Pfam" id="PF26326">
    <property type="entry name" value="YtzJ"/>
    <property type="match status" value="1"/>
</dbReference>
<gene>
    <name evidence="1" type="ORF">G4D63_09065</name>
</gene>
<evidence type="ECO:0000313" key="1">
    <source>
        <dbReference type="EMBL" id="NEY71896.1"/>
    </source>
</evidence>
<organism evidence="1 2">
    <name type="scientific">Bacillus mesophilus</name>
    <dbReference type="NCBI Taxonomy" id="1808955"/>
    <lineage>
        <taxon>Bacteria</taxon>
        <taxon>Bacillati</taxon>
        <taxon>Bacillota</taxon>
        <taxon>Bacilli</taxon>
        <taxon>Bacillales</taxon>
        <taxon>Bacillaceae</taxon>
        <taxon>Bacillus</taxon>
    </lineage>
</organism>
<dbReference type="InterPro" id="IPR058867">
    <property type="entry name" value="YtzJ"/>
</dbReference>
<reference evidence="1 2" key="1">
    <citation type="submission" date="2020-02" db="EMBL/GenBank/DDBJ databases">
        <title>Bacillus aquiflavi sp. nov., isolated from yellow water of strong flavor Chinese baijiu in Yibin region of China.</title>
        <authorList>
            <person name="Xie J."/>
        </authorList>
    </citation>
    <scope>NUCLEOTIDE SEQUENCE [LARGE SCALE GENOMIC DNA]</scope>
    <source>
        <strain evidence="1 2">SA4</strain>
    </source>
</reference>
<dbReference type="AlphaFoldDB" id="A0A6M0Q6C8"/>
<dbReference type="EMBL" id="JAAIWM010000002">
    <property type="protein sequence ID" value="NEY71896.1"/>
    <property type="molecule type" value="Genomic_DNA"/>
</dbReference>
<dbReference type="Proteomes" id="UP000481043">
    <property type="component" value="Unassembled WGS sequence"/>
</dbReference>
<name>A0A6M0Q6C8_9BACI</name>
<dbReference type="RefSeq" id="WP_163179314.1">
    <property type="nucleotide sequence ID" value="NZ_JAAIWM010000002.1"/>
</dbReference>
<proteinExistence type="predicted"/>
<accession>A0A6M0Q6C8</accession>
<comment type="caution">
    <text evidence="1">The sequence shown here is derived from an EMBL/GenBank/DDBJ whole genome shotgun (WGS) entry which is preliminary data.</text>
</comment>
<keyword evidence="2" id="KW-1185">Reference proteome</keyword>
<evidence type="ECO:0000313" key="2">
    <source>
        <dbReference type="Proteomes" id="UP000481043"/>
    </source>
</evidence>
<sequence length="64" mass="7548">MIINRKQLMRDKLQQIIAGYSAYTETKEVAIMLKKELKLRNIDVYVDDTDKGFWFIPVKEKAQA</sequence>
<protein>
    <submittedName>
        <fullName evidence="1">Uncharacterized protein</fullName>
    </submittedName>
</protein>